<evidence type="ECO:0000256" key="1">
    <source>
        <dbReference type="SAM" id="Phobius"/>
    </source>
</evidence>
<keyword evidence="1" id="KW-0472">Membrane</keyword>
<name>A0ABQ4TD58_METOR</name>
<evidence type="ECO:0000313" key="2">
    <source>
        <dbReference type="EMBL" id="GJE27982.1"/>
    </source>
</evidence>
<reference evidence="2" key="1">
    <citation type="journal article" date="2021" name="Front. Microbiol.">
        <title>Comprehensive Comparative Genomics and Phenotyping of Methylobacterium Species.</title>
        <authorList>
            <person name="Alessa O."/>
            <person name="Ogura Y."/>
            <person name="Fujitani Y."/>
            <person name="Takami H."/>
            <person name="Hayashi T."/>
            <person name="Sahin N."/>
            <person name="Tani A."/>
        </authorList>
    </citation>
    <scope>NUCLEOTIDE SEQUENCE</scope>
    <source>
        <strain evidence="2">NBRC 15689</strain>
    </source>
</reference>
<organism evidence="2 3">
    <name type="scientific">Methylobacterium organophilum</name>
    <dbReference type="NCBI Taxonomy" id="410"/>
    <lineage>
        <taxon>Bacteria</taxon>
        <taxon>Pseudomonadati</taxon>
        <taxon>Pseudomonadota</taxon>
        <taxon>Alphaproteobacteria</taxon>
        <taxon>Hyphomicrobiales</taxon>
        <taxon>Methylobacteriaceae</taxon>
        <taxon>Methylobacterium</taxon>
    </lineage>
</organism>
<dbReference type="EMBL" id="BPQV01000008">
    <property type="protein sequence ID" value="GJE27982.1"/>
    <property type="molecule type" value="Genomic_DNA"/>
</dbReference>
<keyword evidence="1" id="KW-0812">Transmembrane</keyword>
<keyword evidence="1" id="KW-1133">Transmembrane helix</keyword>
<evidence type="ECO:0000313" key="3">
    <source>
        <dbReference type="Proteomes" id="UP001055156"/>
    </source>
</evidence>
<feature type="transmembrane region" description="Helical" evidence="1">
    <location>
        <begin position="163"/>
        <end position="184"/>
    </location>
</feature>
<sequence>MGTTHSGTRRGYAVRNEVAKQVGIVAVIVALGVWQRHFVAQAAAADLYIFTLLFSAGLFGIYNAVSGTHKLANEFVALEAMKEIYEDAHWMLRAPDEAKLAQLRRIRHPAVLYNTPSVLATAYNLIVEEVQRNGSFRIPTGTMQVLVSDVETKLDDRQGMSHYLGALMVLLGLLGTFIGLMHTLESVGGILGSLDLSGSAGAGAIAGLIESLKRPLEGMSTGFGASLFGLIGSLIIGCLSKVDSKAAFRLKHEFETWISKTVQIEAAEQARKDDALAKVRVAASQSEDSQAAVRPMAEPHLRTILRVARSTVAATARLTEQTTSLTATMAESHREIARQRSLLERIAEAMEQARAEQTERDARIEAIGSGFAASQRQLTAAITRLNDITEASARASQLRLDLQRSEDGRLHDGLNRTSEGLRQITERIAALEASVAGRLSGTPIGPDRFAEVESVTDVIADLDRLIASTPLDPGDVRRLRRLSAYAETRSVHPGSAAVPAAGALLTNALRRETR</sequence>
<dbReference type="Proteomes" id="UP001055156">
    <property type="component" value="Unassembled WGS sequence"/>
</dbReference>
<feature type="transmembrane region" description="Helical" evidence="1">
    <location>
        <begin position="18"/>
        <end position="35"/>
    </location>
</feature>
<comment type="caution">
    <text evidence="2">The sequence shown here is derived from an EMBL/GenBank/DDBJ whole genome shotgun (WGS) entry which is preliminary data.</text>
</comment>
<reference evidence="2" key="2">
    <citation type="submission" date="2021-08" db="EMBL/GenBank/DDBJ databases">
        <authorList>
            <person name="Tani A."/>
            <person name="Ola A."/>
            <person name="Ogura Y."/>
            <person name="Katsura K."/>
            <person name="Hayashi T."/>
        </authorList>
    </citation>
    <scope>NUCLEOTIDE SEQUENCE</scope>
    <source>
        <strain evidence="2">NBRC 15689</strain>
    </source>
</reference>
<proteinExistence type="predicted"/>
<feature type="transmembrane region" description="Helical" evidence="1">
    <location>
        <begin position="221"/>
        <end position="242"/>
    </location>
</feature>
<gene>
    <name evidence="2" type="ORF">LKMONMHP_2844</name>
</gene>
<accession>A0ABQ4TD58</accession>
<keyword evidence="3" id="KW-1185">Reference proteome</keyword>
<feature type="transmembrane region" description="Helical" evidence="1">
    <location>
        <begin position="47"/>
        <end position="65"/>
    </location>
</feature>
<evidence type="ECO:0008006" key="4">
    <source>
        <dbReference type="Google" id="ProtNLM"/>
    </source>
</evidence>
<protein>
    <recommendedName>
        <fullName evidence="4">MotA/TolQ/ExbB proton channel domain-containing protein</fullName>
    </recommendedName>
</protein>
<dbReference type="RefSeq" id="WP_238311780.1">
    <property type="nucleotide sequence ID" value="NZ_BPQV01000008.1"/>
</dbReference>